<evidence type="ECO:0000259" key="16">
    <source>
        <dbReference type="PROSITE" id="PS50109"/>
    </source>
</evidence>
<keyword evidence="5" id="KW-0808">Transferase</keyword>
<dbReference type="SUPFAM" id="SSF47384">
    <property type="entry name" value="Homodimeric domain of signal transducing histidine kinase"/>
    <property type="match status" value="1"/>
</dbReference>
<evidence type="ECO:0000313" key="22">
    <source>
        <dbReference type="EMBL" id="NDY91585.1"/>
    </source>
</evidence>
<dbReference type="GO" id="GO:0000155">
    <property type="term" value="F:phosphorelay sensor kinase activity"/>
    <property type="evidence" value="ECO:0007669"/>
    <property type="project" value="InterPro"/>
</dbReference>
<feature type="transmembrane region" description="Helical" evidence="15">
    <location>
        <begin position="25"/>
        <end position="44"/>
    </location>
</feature>
<comment type="caution">
    <text evidence="22">The sequence shown here is derived from an EMBL/GenBank/DDBJ whole genome shotgun (WGS) entry which is preliminary data.</text>
</comment>
<dbReference type="InterPro" id="IPR000700">
    <property type="entry name" value="PAS-assoc_C"/>
</dbReference>
<dbReference type="CDD" id="cd17546">
    <property type="entry name" value="REC_hyHK_CKI1_RcsC-like"/>
    <property type="match status" value="2"/>
</dbReference>
<feature type="region of interest" description="Disordered" evidence="14">
    <location>
        <begin position="958"/>
        <end position="986"/>
    </location>
</feature>
<dbReference type="PROSITE" id="PS50894">
    <property type="entry name" value="HPT"/>
    <property type="match status" value="1"/>
</dbReference>
<dbReference type="InterPro" id="IPR001789">
    <property type="entry name" value="Sig_transdc_resp-reg_receiver"/>
</dbReference>
<dbReference type="Pfam" id="PF00512">
    <property type="entry name" value="HisKA"/>
    <property type="match status" value="1"/>
</dbReference>
<evidence type="ECO:0000259" key="17">
    <source>
        <dbReference type="PROSITE" id="PS50110"/>
    </source>
</evidence>
<dbReference type="Gene3D" id="6.10.340.10">
    <property type="match status" value="1"/>
</dbReference>
<evidence type="ECO:0000256" key="12">
    <source>
        <dbReference type="PROSITE-ProRule" id="PRU00110"/>
    </source>
</evidence>
<dbReference type="SUPFAM" id="SSF158472">
    <property type="entry name" value="HAMP domain-like"/>
    <property type="match status" value="1"/>
</dbReference>
<dbReference type="PANTHER" id="PTHR45339:SF5">
    <property type="entry name" value="HISTIDINE KINASE"/>
    <property type="match status" value="1"/>
</dbReference>
<evidence type="ECO:0000256" key="4">
    <source>
        <dbReference type="ARBA" id="ARBA00022553"/>
    </source>
</evidence>
<dbReference type="Gene3D" id="3.30.450.20">
    <property type="entry name" value="PAS domain"/>
    <property type="match status" value="1"/>
</dbReference>
<dbReference type="InterPro" id="IPR013656">
    <property type="entry name" value="PAS_4"/>
</dbReference>
<keyword evidence="23" id="KW-1185">Reference proteome</keyword>
<dbReference type="InterPro" id="IPR011006">
    <property type="entry name" value="CheY-like_superfamily"/>
</dbReference>
<dbReference type="CDD" id="cd00082">
    <property type="entry name" value="HisKA"/>
    <property type="match status" value="1"/>
</dbReference>
<dbReference type="CDD" id="cd16922">
    <property type="entry name" value="HATPase_EvgS-ArcB-TorS-like"/>
    <property type="match status" value="1"/>
</dbReference>
<keyword evidence="15" id="KW-1133">Transmembrane helix</keyword>
<dbReference type="PROSITE" id="PS50113">
    <property type="entry name" value="PAC"/>
    <property type="match status" value="1"/>
</dbReference>
<feature type="modified residue" description="Phosphohistidine" evidence="12">
    <location>
        <position position="1047"/>
    </location>
</feature>
<feature type="domain" description="PAS" evidence="18">
    <location>
        <begin position="274"/>
        <end position="326"/>
    </location>
</feature>
<dbReference type="PROSITE" id="PS50109">
    <property type="entry name" value="HIS_KIN"/>
    <property type="match status" value="1"/>
</dbReference>
<feature type="domain" description="PAC" evidence="19">
    <location>
        <begin position="350"/>
        <end position="404"/>
    </location>
</feature>
<dbReference type="Pfam" id="PF01627">
    <property type="entry name" value="Hpt"/>
    <property type="match status" value="1"/>
</dbReference>
<dbReference type="AlphaFoldDB" id="A0A7C9TKW7"/>
<feature type="modified residue" description="4-aspartylphosphate" evidence="13">
    <location>
        <position position="736"/>
    </location>
</feature>
<evidence type="ECO:0000256" key="7">
    <source>
        <dbReference type="ARBA" id="ARBA00022777"/>
    </source>
</evidence>
<evidence type="ECO:0000256" key="10">
    <source>
        <dbReference type="ARBA" id="ARBA00058004"/>
    </source>
</evidence>
<evidence type="ECO:0000256" key="13">
    <source>
        <dbReference type="PROSITE-ProRule" id="PRU00169"/>
    </source>
</evidence>
<dbReference type="SUPFAM" id="SSF52172">
    <property type="entry name" value="CheY-like"/>
    <property type="match status" value="2"/>
</dbReference>
<evidence type="ECO:0000256" key="8">
    <source>
        <dbReference type="ARBA" id="ARBA00023012"/>
    </source>
</evidence>
<keyword evidence="4 13" id="KW-0597">Phosphoprotein</keyword>
<keyword evidence="9" id="KW-0843">Virulence</keyword>
<dbReference type="InterPro" id="IPR008207">
    <property type="entry name" value="Sig_transdc_His_kin_Hpt_dom"/>
</dbReference>
<dbReference type="InterPro" id="IPR000014">
    <property type="entry name" value="PAS"/>
</dbReference>
<dbReference type="Pfam" id="PF08448">
    <property type="entry name" value="PAS_4"/>
    <property type="match status" value="1"/>
</dbReference>
<dbReference type="InterPro" id="IPR003660">
    <property type="entry name" value="HAMP_dom"/>
</dbReference>
<dbReference type="InterPro" id="IPR003594">
    <property type="entry name" value="HATPase_dom"/>
</dbReference>
<dbReference type="InterPro" id="IPR004358">
    <property type="entry name" value="Sig_transdc_His_kin-like_C"/>
</dbReference>
<dbReference type="PROSITE" id="PS50112">
    <property type="entry name" value="PAS"/>
    <property type="match status" value="1"/>
</dbReference>
<keyword evidence="15" id="KW-0812">Transmembrane</keyword>
<dbReference type="InterPro" id="IPR036641">
    <property type="entry name" value="HPT_dom_sf"/>
</dbReference>
<feature type="domain" description="Histidine kinase" evidence="16">
    <location>
        <begin position="440"/>
        <end position="664"/>
    </location>
</feature>
<feature type="domain" description="HAMP" evidence="20">
    <location>
        <begin position="217"/>
        <end position="269"/>
    </location>
</feature>
<evidence type="ECO:0000256" key="5">
    <source>
        <dbReference type="ARBA" id="ARBA00022679"/>
    </source>
</evidence>
<dbReference type="SMART" id="SM00448">
    <property type="entry name" value="REC"/>
    <property type="match status" value="2"/>
</dbReference>
<evidence type="ECO:0000259" key="18">
    <source>
        <dbReference type="PROSITE" id="PS50112"/>
    </source>
</evidence>
<feature type="domain" description="Response regulatory" evidence="17">
    <location>
        <begin position="682"/>
        <end position="803"/>
    </location>
</feature>
<dbReference type="Gene3D" id="3.30.565.10">
    <property type="entry name" value="Histidine kinase-like ATPase, C-terminal domain"/>
    <property type="match status" value="1"/>
</dbReference>
<dbReference type="Gene3D" id="1.20.120.160">
    <property type="entry name" value="HPT domain"/>
    <property type="match status" value="1"/>
</dbReference>
<dbReference type="GO" id="GO:0005524">
    <property type="term" value="F:ATP binding"/>
    <property type="evidence" value="ECO:0007669"/>
    <property type="project" value="UniProtKB-KW"/>
</dbReference>
<dbReference type="CDD" id="cd00130">
    <property type="entry name" value="PAS"/>
    <property type="match status" value="1"/>
</dbReference>
<dbReference type="InterPro" id="IPR035965">
    <property type="entry name" value="PAS-like_dom_sf"/>
</dbReference>
<dbReference type="SMART" id="SM00387">
    <property type="entry name" value="HATPase_c"/>
    <property type="match status" value="1"/>
</dbReference>
<dbReference type="EMBL" id="JAAGOH010000010">
    <property type="protein sequence ID" value="NDY91585.1"/>
    <property type="molecule type" value="Genomic_DNA"/>
</dbReference>
<feature type="modified residue" description="4-aspartylphosphate" evidence="13">
    <location>
        <position position="885"/>
    </location>
</feature>
<comment type="function">
    <text evidence="10">Member of the two-component regulatory system BvgS/BvgA. Phosphorylates BvgA via a four-step phosphorelay in response to environmental signals.</text>
</comment>
<comment type="subcellular location">
    <subcellularLocation>
        <location evidence="2">Membrane</location>
    </subcellularLocation>
</comment>
<dbReference type="SMART" id="SM00304">
    <property type="entry name" value="HAMP"/>
    <property type="match status" value="1"/>
</dbReference>
<dbReference type="Proteomes" id="UP000484255">
    <property type="component" value="Unassembled WGS sequence"/>
</dbReference>
<protein>
    <recommendedName>
        <fullName evidence="11">Virulence sensor protein BvgS</fullName>
        <ecNumber evidence="3">2.7.13.3</ecNumber>
    </recommendedName>
</protein>
<dbReference type="InterPro" id="IPR005467">
    <property type="entry name" value="His_kinase_dom"/>
</dbReference>
<comment type="catalytic activity">
    <reaction evidence="1">
        <text>ATP + protein L-histidine = ADP + protein N-phospho-L-histidine.</text>
        <dbReference type="EC" id="2.7.13.3"/>
    </reaction>
</comment>
<dbReference type="Pfam" id="PF00672">
    <property type="entry name" value="HAMP"/>
    <property type="match status" value="1"/>
</dbReference>
<proteinExistence type="predicted"/>
<dbReference type="PANTHER" id="PTHR45339">
    <property type="entry name" value="HYBRID SIGNAL TRANSDUCTION HISTIDINE KINASE J"/>
    <property type="match status" value="1"/>
</dbReference>
<keyword evidence="7" id="KW-0418">Kinase</keyword>
<dbReference type="GO" id="GO:0005886">
    <property type="term" value="C:plasma membrane"/>
    <property type="evidence" value="ECO:0007669"/>
    <property type="project" value="UniProtKB-SubCell"/>
</dbReference>
<evidence type="ECO:0000256" key="11">
    <source>
        <dbReference type="ARBA" id="ARBA00070152"/>
    </source>
</evidence>
<feature type="compositionally biased region" description="Low complexity" evidence="14">
    <location>
        <begin position="968"/>
        <end position="986"/>
    </location>
</feature>
<dbReference type="SUPFAM" id="SSF55874">
    <property type="entry name" value="ATPase domain of HSP90 chaperone/DNA topoisomerase II/histidine kinase"/>
    <property type="match status" value="1"/>
</dbReference>
<evidence type="ECO:0000256" key="2">
    <source>
        <dbReference type="ARBA" id="ARBA00004370"/>
    </source>
</evidence>
<dbReference type="CDD" id="cd06225">
    <property type="entry name" value="HAMP"/>
    <property type="match status" value="1"/>
</dbReference>
<dbReference type="Pfam" id="PF00072">
    <property type="entry name" value="Response_reg"/>
    <property type="match status" value="2"/>
</dbReference>
<dbReference type="SMART" id="SM00388">
    <property type="entry name" value="HisKA"/>
    <property type="match status" value="1"/>
</dbReference>
<dbReference type="PROSITE" id="PS50885">
    <property type="entry name" value="HAMP"/>
    <property type="match status" value="1"/>
</dbReference>
<dbReference type="EC" id="2.7.13.3" evidence="3"/>
<feature type="domain" description="Response regulatory" evidence="17">
    <location>
        <begin position="834"/>
        <end position="952"/>
    </location>
</feature>
<dbReference type="InterPro" id="IPR036890">
    <property type="entry name" value="HATPase_C_sf"/>
</dbReference>
<dbReference type="Gene3D" id="3.40.50.2300">
    <property type="match status" value="2"/>
</dbReference>
<evidence type="ECO:0000256" key="1">
    <source>
        <dbReference type="ARBA" id="ARBA00000085"/>
    </source>
</evidence>
<accession>A0A7C9TKW7</accession>
<evidence type="ECO:0000259" key="19">
    <source>
        <dbReference type="PROSITE" id="PS50113"/>
    </source>
</evidence>
<evidence type="ECO:0000313" key="23">
    <source>
        <dbReference type="Proteomes" id="UP000484255"/>
    </source>
</evidence>
<dbReference type="SUPFAM" id="SSF55785">
    <property type="entry name" value="PYP-like sensor domain (PAS domain)"/>
    <property type="match status" value="1"/>
</dbReference>
<keyword evidence="6" id="KW-0732">Signal</keyword>
<evidence type="ECO:0000259" key="21">
    <source>
        <dbReference type="PROSITE" id="PS50894"/>
    </source>
</evidence>
<evidence type="ECO:0000256" key="15">
    <source>
        <dbReference type="SAM" id="Phobius"/>
    </source>
</evidence>
<gene>
    <name evidence="22" type="ORF">G3A44_10350</name>
</gene>
<reference evidence="22 23" key="1">
    <citation type="submission" date="2020-02" db="EMBL/GenBank/DDBJ databases">
        <title>Ideonella bacterium strain TBM-1.</title>
        <authorList>
            <person name="Chen W.-M."/>
        </authorList>
    </citation>
    <scope>NUCLEOTIDE SEQUENCE [LARGE SCALE GENOMIC DNA]</scope>
    <source>
        <strain evidence="22 23">TBM-1</strain>
    </source>
</reference>
<dbReference type="SUPFAM" id="SSF47226">
    <property type="entry name" value="Histidine-containing phosphotransfer domain, HPT domain"/>
    <property type="match status" value="1"/>
</dbReference>
<dbReference type="Gene3D" id="1.10.287.130">
    <property type="match status" value="1"/>
</dbReference>
<evidence type="ECO:0000256" key="14">
    <source>
        <dbReference type="SAM" id="MobiDB-lite"/>
    </source>
</evidence>
<keyword evidence="15" id="KW-0472">Membrane</keyword>
<dbReference type="PRINTS" id="PR00344">
    <property type="entry name" value="BCTRLSENSOR"/>
</dbReference>
<evidence type="ECO:0000256" key="9">
    <source>
        <dbReference type="ARBA" id="ARBA00023026"/>
    </source>
</evidence>
<evidence type="ECO:0000256" key="3">
    <source>
        <dbReference type="ARBA" id="ARBA00012438"/>
    </source>
</evidence>
<evidence type="ECO:0000259" key="20">
    <source>
        <dbReference type="PROSITE" id="PS50885"/>
    </source>
</evidence>
<sequence length="1111" mass="119892">MKPAAPPETASSPGARRPWRWPLRWAVPLLLLVLTLAGMGLTLLRELARDEAVLWQETQADALHQLGVLTVVAERSQGRDLALLTELVARTATQRHLGLAAIVNAQGQVWISSQSARIGQPAEALDGLQAPWLSTLRPGGDAQVHLDPVHHSLMVLQALPWQDDGNNLRGRGQVVVVLRYELGEALAAMRQRSLQDHLPDAGLLLLGAGLLYLLLLRGLLLPLGQLQRAAERLAQGQLESRVKPQRAQELQAVAESFNTMADTLVRQVQRLEDSEHHLRELVSAAPDAIITVTPEGRIERFNLAAEQLFGYLAREITGQPLDRLLPAGMGPAHQALMQHYAAEDIPRGRRMSQGRVVRGRHRDGSALALEVGISRLRLADGRWLYTAVARDVTERQRVDEELARHRHHLEELVNSRTAELARSRDLAQAATRAKSEFLANMSHEIRTPMNAIIGLAHLTRQGASATQLGYLDKLQGAARHLLDILNDILDFSKIEAGKLHLDPVDFALDELVEQACEVLGERAASKGIELVERIAPDVPTHLHGDPLRLRQVLINLLGNAVKFTERGHVRLNVSLVPGAVWTPGGPVPLRLEVRDTGIGMGPEARARLFQAFEQGDRSTTRRFGGTGLGLAISQRLVQLMGGQLQADSQEGVGSCFWFDIDLQPAQAPLRQVPAHRPFAGQRALVVDDLPEAREVLRERLALLGWRTAAADSGLAALTAVREAELDGDPFALVLLDWRMPGIDGLATAQRLRDRTLERCPVLVLVSAVGTLPATSLLREHGIAGVLPKPVSPSQLHDLLITLLPGPDRLPAALPTLPPPAPAPGQTPDWTAGRHVLLVEDNLLNQEVSSHLLRAMGLQVSLAEDGLAALEAVQGRTAGFDLILMDMQMPRLDGLEATRRLRALPGLGPVPVIAMTANAFAEDRAACQAAGMDDFIAKPVDPATLEQVLRRWLQRAEPPAPLASAPGEATGAANPGASAPAAGTADPVARWRQVPGLDVDLGLHQVKDNTALYGRLLQMFLSQHGDEAAHLQRLASEGQVEALAHRLHRLKGTLGTLGAPALVARLVQTEADTAALPGLLEALQALVQALPQALQAPASLSDAPPVPSPADG</sequence>
<dbReference type="RefSeq" id="WP_163457435.1">
    <property type="nucleotide sequence ID" value="NZ_JAAGOH010000010.1"/>
</dbReference>
<name>A0A7C9TKW7_9BURK</name>
<keyword evidence="8" id="KW-0902">Two-component regulatory system</keyword>
<dbReference type="InterPro" id="IPR036097">
    <property type="entry name" value="HisK_dim/P_sf"/>
</dbReference>
<organism evidence="22 23">
    <name type="scientific">Ideonella livida</name>
    <dbReference type="NCBI Taxonomy" id="2707176"/>
    <lineage>
        <taxon>Bacteria</taxon>
        <taxon>Pseudomonadati</taxon>
        <taxon>Pseudomonadota</taxon>
        <taxon>Betaproteobacteria</taxon>
        <taxon>Burkholderiales</taxon>
        <taxon>Sphaerotilaceae</taxon>
        <taxon>Ideonella</taxon>
    </lineage>
</organism>
<feature type="domain" description="HPt" evidence="21">
    <location>
        <begin position="1008"/>
        <end position="1096"/>
    </location>
</feature>
<dbReference type="InterPro" id="IPR003661">
    <property type="entry name" value="HisK_dim/P_dom"/>
</dbReference>
<dbReference type="Pfam" id="PF02518">
    <property type="entry name" value="HATPase_c"/>
    <property type="match status" value="1"/>
</dbReference>
<dbReference type="FunFam" id="3.30.565.10:FF:000010">
    <property type="entry name" value="Sensor histidine kinase RcsC"/>
    <property type="match status" value="1"/>
</dbReference>
<dbReference type="SMART" id="SM00091">
    <property type="entry name" value="PAS"/>
    <property type="match status" value="1"/>
</dbReference>
<dbReference type="NCBIfam" id="TIGR00229">
    <property type="entry name" value="sensory_box"/>
    <property type="match status" value="1"/>
</dbReference>
<evidence type="ECO:0000256" key="6">
    <source>
        <dbReference type="ARBA" id="ARBA00022729"/>
    </source>
</evidence>
<dbReference type="PROSITE" id="PS50110">
    <property type="entry name" value="RESPONSE_REGULATORY"/>
    <property type="match status" value="2"/>
</dbReference>